<reference evidence="2 3" key="1">
    <citation type="submission" date="2018-08" db="EMBL/GenBank/DDBJ databases">
        <title>Draft genome sequence of Psychrilyobacter sp. strain SD5 isolated from Black Sea water.</title>
        <authorList>
            <person name="Yadav S."/>
            <person name="Villanueva L."/>
            <person name="Damste J.S.S."/>
        </authorList>
    </citation>
    <scope>NUCLEOTIDE SEQUENCE [LARGE SCALE GENOMIC DNA]</scope>
    <source>
        <strain evidence="2 3">SD5</strain>
    </source>
</reference>
<evidence type="ECO:0000256" key="1">
    <source>
        <dbReference type="SAM" id="Phobius"/>
    </source>
</evidence>
<dbReference type="Pfam" id="PF19700">
    <property type="entry name" value="DUF6198"/>
    <property type="match status" value="1"/>
</dbReference>
<sequence length="220" mass="24144">MKNEILKYIKLFLGFFVCSLGIVLIIRSNLGFSPWNVLHQGISKVGDITIGQASILVGILVITLDILLGEQIGSGTIFNIIFIGSFMDLILFLEVIPLSRNPLIGVPMMFMGLFILGIGCYLYISTGLGCGPRDALMVALTKKTDFSVRFIRSSIEITVLVIGYFLGGYVGVGTVITAVFTGTFIQGVFKIFDFDVKSVTHRNIKDEVILLRTYISKKAT</sequence>
<keyword evidence="1" id="KW-0812">Transmembrane</keyword>
<dbReference type="PANTHER" id="PTHR40078:SF1">
    <property type="entry name" value="INTEGRAL MEMBRANE PROTEIN"/>
    <property type="match status" value="1"/>
</dbReference>
<protein>
    <recommendedName>
        <fullName evidence="4">YitT family protein</fullName>
    </recommendedName>
</protein>
<accession>A0ABX9KKM3</accession>
<evidence type="ECO:0000313" key="3">
    <source>
        <dbReference type="Proteomes" id="UP000263486"/>
    </source>
</evidence>
<evidence type="ECO:0008006" key="4">
    <source>
        <dbReference type="Google" id="ProtNLM"/>
    </source>
</evidence>
<dbReference type="EMBL" id="QUAJ01000003">
    <property type="protein sequence ID" value="REI42748.1"/>
    <property type="molecule type" value="Genomic_DNA"/>
</dbReference>
<name>A0ABX9KKM3_9FUSO</name>
<keyword evidence="1" id="KW-1133">Transmembrane helix</keyword>
<dbReference type="RefSeq" id="WP_114641371.1">
    <property type="nucleotide sequence ID" value="NZ_JAACIO010000003.1"/>
</dbReference>
<dbReference type="PANTHER" id="PTHR40078">
    <property type="entry name" value="INTEGRAL MEMBRANE PROTEIN-RELATED"/>
    <property type="match status" value="1"/>
</dbReference>
<dbReference type="Proteomes" id="UP000263486">
    <property type="component" value="Unassembled WGS sequence"/>
</dbReference>
<organism evidence="2 3">
    <name type="scientific">Psychrilyobacter piezotolerans</name>
    <dbReference type="NCBI Taxonomy" id="2293438"/>
    <lineage>
        <taxon>Bacteria</taxon>
        <taxon>Fusobacteriati</taxon>
        <taxon>Fusobacteriota</taxon>
        <taxon>Fusobacteriia</taxon>
        <taxon>Fusobacteriales</taxon>
        <taxon>Fusobacteriaceae</taxon>
        <taxon>Psychrilyobacter</taxon>
    </lineage>
</organism>
<feature type="transmembrane region" description="Helical" evidence="1">
    <location>
        <begin position="80"/>
        <end position="98"/>
    </location>
</feature>
<evidence type="ECO:0000313" key="2">
    <source>
        <dbReference type="EMBL" id="REI42748.1"/>
    </source>
</evidence>
<dbReference type="InterPro" id="IPR038750">
    <property type="entry name" value="YczE/YyaS-like"/>
</dbReference>
<feature type="transmembrane region" description="Helical" evidence="1">
    <location>
        <begin position="12"/>
        <end position="30"/>
    </location>
</feature>
<feature type="transmembrane region" description="Helical" evidence="1">
    <location>
        <begin position="104"/>
        <end position="125"/>
    </location>
</feature>
<gene>
    <name evidence="2" type="ORF">DYH56_02990</name>
</gene>
<feature type="transmembrane region" description="Helical" evidence="1">
    <location>
        <begin position="50"/>
        <end position="68"/>
    </location>
</feature>
<comment type="caution">
    <text evidence="2">The sequence shown here is derived from an EMBL/GenBank/DDBJ whole genome shotgun (WGS) entry which is preliminary data.</text>
</comment>
<keyword evidence="1" id="KW-0472">Membrane</keyword>
<keyword evidence="3" id="KW-1185">Reference proteome</keyword>
<proteinExistence type="predicted"/>